<reference evidence="1" key="1">
    <citation type="submission" date="2023-04" db="EMBL/GenBank/DDBJ databases">
        <authorList>
            <person name="Vijverberg K."/>
            <person name="Xiong W."/>
            <person name="Schranz E."/>
        </authorList>
    </citation>
    <scope>NUCLEOTIDE SEQUENCE</scope>
</reference>
<dbReference type="EMBL" id="OX465079">
    <property type="protein sequence ID" value="CAI9276585.1"/>
    <property type="molecule type" value="Genomic_DNA"/>
</dbReference>
<evidence type="ECO:0000313" key="2">
    <source>
        <dbReference type="Proteomes" id="UP001177003"/>
    </source>
</evidence>
<dbReference type="Proteomes" id="UP001177003">
    <property type="component" value="Chromosome 3"/>
</dbReference>
<keyword evidence="2" id="KW-1185">Reference proteome</keyword>
<evidence type="ECO:0000313" key="1">
    <source>
        <dbReference type="EMBL" id="CAI9276585.1"/>
    </source>
</evidence>
<organism evidence="1 2">
    <name type="scientific">Lactuca saligna</name>
    <name type="common">Willowleaf lettuce</name>
    <dbReference type="NCBI Taxonomy" id="75948"/>
    <lineage>
        <taxon>Eukaryota</taxon>
        <taxon>Viridiplantae</taxon>
        <taxon>Streptophyta</taxon>
        <taxon>Embryophyta</taxon>
        <taxon>Tracheophyta</taxon>
        <taxon>Spermatophyta</taxon>
        <taxon>Magnoliopsida</taxon>
        <taxon>eudicotyledons</taxon>
        <taxon>Gunneridae</taxon>
        <taxon>Pentapetalae</taxon>
        <taxon>asterids</taxon>
        <taxon>campanulids</taxon>
        <taxon>Asterales</taxon>
        <taxon>Asteraceae</taxon>
        <taxon>Cichorioideae</taxon>
        <taxon>Cichorieae</taxon>
        <taxon>Lactucinae</taxon>
        <taxon>Lactuca</taxon>
    </lineage>
</organism>
<accession>A0AA35YM79</accession>
<name>A0AA35YM79_LACSI</name>
<proteinExistence type="predicted"/>
<protein>
    <submittedName>
        <fullName evidence="1">Uncharacterized protein</fullName>
    </submittedName>
</protein>
<sequence>MKGCRRLWGFPTSTGMEKRCDSSFSVPWMNKNVEEMKKGRLKPVFPQTIWRKSPSWLNLPGRFSSSEKFHLALLVDFKQYGR</sequence>
<gene>
    <name evidence="1" type="ORF">LSALG_LOCUS16555</name>
</gene>
<dbReference type="AlphaFoldDB" id="A0AA35YM79"/>